<protein>
    <recommendedName>
        <fullName evidence="5">DUF262 domain-containing protein</fullName>
    </recommendedName>
</protein>
<dbReference type="Pfam" id="PF03235">
    <property type="entry name" value="GmrSD_N"/>
    <property type="match status" value="1"/>
</dbReference>
<dbReference type="OrthoDB" id="9798761at2"/>
<dbReference type="InterPro" id="IPR004919">
    <property type="entry name" value="GmrSD_N"/>
</dbReference>
<dbReference type="PANTHER" id="PTHR35149">
    <property type="entry name" value="SLL5132 PROTEIN"/>
    <property type="match status" value="1"/>
</dbReference>
<dbReference type="Proteomes" id="UP000239785">
    <property type="component" value="Unassembled WGS sequence"/>
</dbReference>
<proteinExistence type="predicted"/>
<feature type="domain" description="GmrSD restriction endonucleases C-terminal" evidence="2">
    <location>
        <begin position="408"/>
        <end position="542"/>
    </location>
</feature>
<organism evidence="3 4">
    <name type="scientific">Mesoplasma corruscae</name>
    <dbReference type="NCBI Taxonomy" id="216874"/>
    <lineage>
        <taxon>Bacteria</taxon>
        <taxon>Bacillati</taxon>
        <taxon>Mycoplasmatota</taxon>
        <taxon>Mollicutes</taxon>
        <taxon>Entomoplasmatales</taxon>
        <taxon>Entomoplasmataceae</taxon>
        <taxon>Mesoplasma</taxon>
    </lineage>
</organism>
<evidence type="ECO:0008006" key="5">
    <source>
        <dbReference type="Google" id="ProtNLM"/>
    </source>
</evidence>
<name>A0A2S5REC4_9MOLU</name>
<accession>A0A2S5REC4</accession>
<dbReference type="Pfam" id="PF07510">
    <property type="entry name" value="GmrSD_C"/>
    <property type="match status" value="1"/>
</dbReference>
<sequence>MEANKQHIRNNILEQSEKYLVPVFQRNYSWQKKQCDTLLNDIIEAGIKNKEHYLGNFVLDRKSNNKTFINENIIIDGQQRITTIFLLMKVLRDLSTNDIEIKQLDEFLFIRKESVSDEPIIKLVLNLEDNKNFISLLKNDETINKKSEIWINYNYFFNKISYYLKNDNLFSIKDIINGVNKLVSVMIFINNNDHPQIIFERINSTGIKLTPTDLIRNFLMMKDGYEEKIFRDYWYKMEKDLETKNIELFMHYFLIYKSEEAIASNKIYESFKDFFKKNNWDREVFLEEMLKASQYFSLIIGRQNITNHKFKKIINDFHLLNQKTVYPFLMHIVRDYSDKIISENTMLNCFIYIKNYILRRIIVDKSTKNLNKFFANLYAKIFSRFNKKNYQQAIIDYMNEVDTSDRVPKDFEFMESLKNINLYRVKASICNFVLQEIEHNGSKETVSLDKISIEHIMPQKLTNEWKTELGEHYKDIHEKYLHKIGNLSLTGYNPDLSNKTFNEKKRILKEQNSKFTILNKYILESNKWGKLEIEQRTEELAKTICKIFTISL</sequence>
<dbReference type="InterPro" id="IPR011089">
    <property type="entry name" value="GmrSD_C"/>
</dbReference>
<dbReference type="EMBL" id="PHNF01000003">
    <property type="protein sequence ID" value="PPE05660.1"/>
    <property type="molecule type" value="Genomic_DNA"/>
</dbReference>
<gene>
    <name evidence="3" type="ORF">MCORR_v1c06880</name>
</gene>
<feature type="domain" description="GmrSD restriction endonucleases N-terminal" evidence="1">
    <location>
        <begin position="11"/>
        <end position="220"/>
    </location>
</feature>
<dbReference type="PANTHER" id="PTHR35149:SF2">
    <property type="entry name" value="DUF262 DOMAIN-CONTAINING PROTEIN"/>
    <property type="match status" value="1"/>
</dbReference>
<comment type="caution">
    <text evidence="3">The sequence shown here is derived from an EMBL/GenBank/DDBJ whole genome shotgun (WGS) entry which is preliminary data.</text>
</comment>
<dbReference type="AlphaFoldDB" id="A0A2S5REC4"/>
<evidence type="ECO:0000313" key="3">
    <source>
        <dbReference type="EMBL" id="PPE05660.1"/>
    </source>
</evidence>
<dbReference type="RefSeq" id="WP_104208211.1">
    <property type="nucleotide sequence ID" value="NZ_PHNF01000003.1"/>
</dbReference>
<evidence type="ECO:0000259" key="1">
    <source>
        <dbReference type="Pfam" id="PF03235"/>
    </source>
</evidence>
<evidence type="ECO:0000313" key="4">
    <source>
        <dbReference type="Proteomes" id="UP000239785"/>
    </source>
</evidence>
<reference evidence="3 4" key="1">
    <citation type="submission" date="2017-11" db="EMBL/GenBank/DDBJ databases">
        <title>Genome sequence of Mesoplasma corruscae ELCA-2 (ATCC 49579).</title>
        <authorList>
            <person name="Lo W.-S."/>
            <person name="Kuo C.-H."/>
        </authorList>
    </citation>
    <scope>NUCLEOTIDE SEQUENCE [LARGE SCALE GENOMIC DNA]</scope>
    <source>
        <strain evidence="3 4">ELCA-2</strain>
    </source>
</reference>
<evidence type="ECO:0000259" key="2">
    <source>
        <dbReference type="Pfam" id="PF07510"/>
    </source>
</evidence>
<keyword evidence="4" id="KW-1185">Reference proteome</keyword>